<dbReference type="Pfam" id="PF08238">
    <property type="entry name" value="Sel1"/>
    <property type="match status" value="2"/>
</dbReference>
<dbReference type="Proteomes" id="UP001198242">
    <property type="component" value="Unassembled WGS sequence"/>
</dbReference>
<dbReference type="InterPro" id="IPR006597">
    <property type="entry name" value="Sel1-like"/>
</dbReference>
<dbReference type="SMART" id="SM00671">
    <property type="entry name" value="SEL1"/>
    <property type="match status" value="1"/>
</dbReference>
<dbReference type="AlphaFoldDB" id="A0AAE3DX76"/>
<proteinExistence type="predicted"/>
<evidence type="ECO:0000313" key="1">
    <source>
        <dbReference type="EMBL" id="MCC2210016.1"/>
    </source>
</evidence>
<name>A0AAE3DX76_9FIRM</name>
<sequence>MINRRLKLIINKGGVNMGLFSELFSNIVSDILINSYISAINYEEDENSFDENNINEDFGLSEEDTKYFQQRMLKGMENIRKTQEMRRDQLEYAMKKIDDGDVETGLAEIRDLSRQNYGLAQYALGYFYLNGKYVEKDYFYALYFLTQADKKNVLCATELLANCFENGIGVAANPERAKILRKKIKELEELNNQI</sequence>
<accession>A0AAE3DX76</accession>
<dbReference type="EMBL" id="JAJEQM010000004">
    <property type="protein sequence ID" value="MCC2210016.1"/>
    <property type="molecule type" value="Genomic_DNA"/>
</dbReference>
<evidence type="ECO:0008006" key="3">
    <source>
        <dbReference type="Google" id="ProtNLM"/>
    </source>
</evidence>
<protein>
    <recommendedName>
        <fullName evidence="3">Sel1 repeat family protein</fullName>
    </recommendedName>
</protein>
<evidence type="ECO:0000313" key="2">
    <source>
        <dbReference type="Proteomes" id="UP001198242"/>
    </source>
</evidence>
<dbReference type="SUPFAM" id="SSF81901">
    <property type="entry name" value="HCP-like"/>
    <property type="match status" value="1"/>
</dbReference>
<organism evidence="1 2">
    <name type="scientific">Hominilimicola fabiformis</name>
    <dbReference type="NCBI Taxonomy" id="2885356"/>
    <lineage>
        <taxon>Bacteria</taxon>
        <taxon>Bacillati</taxon>
        <taxon>Bacillota</taxon>
        <taxon>Clostridia</taxon>
        <taxon>Eubacteriales</taxon>
        <taxon>Oscillospiraceae</taxon>
        <taxon>Hominilimicola</taxon>
    </lineage>
</organism>
<dbReference type="Gene3D" id="1.25.40.10">
    <property type="entry name" value="Tetratricopeptide repeat domain"/>
    <property type="match status" value="1"/>
</dbReference>
<reference evidence="1 2" key="1">
    <citation type="submission" date="2021-10" db="EMBL/GenBank/DDBJ databases">
        <title>Anaerobic single-cell dispensing facilitates the cultivation of human gut bacteria.</title>
        <authorList>
            <person name="Afrizal A."/>
        </authorList>
    </citation>
    <scope>NUCLEOTIDE SEQUENCE [LARGE SCALE GENOMIC DNA]</scope>
    <source>
        <strain evidence="1 2">CLA-AA-H232</strain>
    </source>
</reference>
<comment type="caution">
    <text evidence="1">The sequence shown here is derived from an EMBL/GenBank/DDBJ whole genome shotgun (WGS) entry which is preliminary data.</text>
</comment>
<dbReference type="InterPro" id="IPR011990">
    <property type="entry name" value="TPR-like_helical_dom_sf"/>
</dbReference>
<keyword evidence="2" id="KW-1185">Reference proteome</keyword>
<gene>
    <name evidence="1" type="ORF">LKE05_04315</name>
</gene>